<gene>
    <name evidence="2" type="ORF">CCM_08232</name>
</gene>
<keyword evidence="3" id="KW-1185">Reference proteome</keyword>
<dbReference type="GeneID" id="18170240"/>
<dbReference type="KEGG" id="cmt:CCM_08232"/>
<feature type="compositionally biased region" description="Basic residues" evidence="1">
    <location>
        <begin position="26"/>
        <end position="37"/>
    </location>
</feature>
<dbReference type="InParanoid" id="G3JNF9"/>
<evidence type="ECO:0000313" key="2">
    <source>
        <dbReference type="EMBL" id="EGX89978.1"/>
    </source>
</evidence>
<evidence type="ECO:0000256" key="1">
    <source>
        <dbReference type="SAM" id="MobiDB-lite"/>
    </source>
</evidence>
<feature type="region of interest" description="Disordered" evidence="1">
    <location>
        <begin position="198"/>
        <end position="222"/>
    </location>
</feature>
<dbReference type="RefSeq" id="XP_006673433.1">
    <property type="nucleotide sequence ID" value="XM_006673370.1"/>
</dbReference>
<sequence length="482" mass="51977">MPAFHRPHQLFPQHRDPKIHVSLDRARRRRPRQRNMARSRTAQPRPRIGSRSLQYVSPARGRVLHRALRQHEPACPSAVRSRRRVVVAEHRLPALNPAREVANLGVAQGRLRRGDVDGGAAAAAATLQLLETAAEGVYLEGRRGGGGACHGGLVRRRRAAEVVDAVDGRVPAAVVGRRHVQVAEGLLGVEGLGAAAEAAAQQVEAQPDDGGEQGHADDAGDEDDGVLLRQQHLGQLRRVVWTRMMDYTRCGNNVAEAVEVGNNVALPASSSASFHAFVLGYSLRPADCAGFGGCIALPATGYFLKFPFLELDDSTLAQARALTGSGGPEWGRLEQRSAAYGIRERKESARQLTRLRPYDGRGVAQECGSLALDQCSCLFFATTPIAYPPPPLTGMLSPVRLPHPSSRAPAHLTTQVRRALQPLSLTMASSSRIVLDSAFLRLPCERRVGYCLPPAQSCTLFSMPDAGEALKTSAVLDIMHLA</sequence>
<name>G3JNF9_CORMM</name>
<organism evidence="2 3">
    <name type="scientific">Cordyceps militaris (strain CM01)</name>
    <name type="common">Caterpillar fungus</name>
    <dbReference type="NCBI Taxonomy" id="983644"/>
    <lineage>
        <taxon>Eukaryota</taxon>
        <taxon>Fungi</taxon>
        <taxon>Dikarya</taxon>
        <taxon>Ascomycota</taxon>
        <taxon>Pezizomycotina</taxon>
        <taxon>Sordariomycetes</taxon>
        <taxon>Hypocreomycetidae</taxon>
        <taxon>Hypocreales</taxon>
        <taxon>Cordycipitaceae</taxon>
        <taxon>Cordyceps</taxon>
    </lineage>
</organism>
<protein>
    <submittedName>
        <fullName evidence="2">Uncharacterized protein</fullName>
    </submittedName>
</protein>
<dbReference type="AlphaFoldDB" id="G3JNF9"/>
<accession>G3JNF9</accession>
<dbReference type="VEuPathDB" id="FungiDB:CCM_08232"/>
<dbReference type="Proteomes" id="UP000001610">
    <property type="component" value="Unassembled WGS sequence"/>
</dbReference>
<dbReference type="HOGENOM" id="CLU_566210_0_0_1"/>
<proteinExistence type="predicted"/>
<feature type="region of interest" description="Disordered" evidence="1">
    <location>
        <begin position="25"/>
        <end position="51"/>
    </location>
</feature>
<dbReference type="EMBL" id="JH126404">
    <property type="protein sequence ID" value="EGX89978.1"/>
    <property type="molecule type" value="Genomic_DNA"/>
</dbReference>
<evidence type="ECO:0000313" key="3">
    <source>
        <dbReference type="Proteomes" id="UP000001610"/>
    </source>
</evidence>
<reference evidence="2 3" key="1">
    <citation type="journal article" date="2011" name="Genome Biol.">
        <title>Genome sequence of the insect pathogenic fungus Cordyceps militaris, a valued traditional Chinese medicine.</title>
        <authorList>
            <person name="Zheng P."/>
            <person name="Xia Y."/>
            <person name="Xiao G."/>
            <person name="Xiong C."/>
            <person name="Hu X."/>
            <person name="Zhang S."/>
            <person name="Zheng H."/>
            <person name="Huang Y."/>
            <person name="Zhou Y."/>
            <person name="Wang S."/>
            <person name="Zhao G.P."/>
            <person name="Liu X."/>
            <person name="St Leger R.J."/>
            <person name="Wang C."/>
        </authorList>
    </citation>
    <scope>NUCLEOTIDE SEQUENCE [LARGE SCALE GENOMIC DNA]</scope>
    <source>
        <strain evidence="2 3">CM01</strain>
    </source>
</reference>